<dbReference type="CDD" id="cd03811">
    <property type="entry name" value="GT4_GT28_WabH-like"/>
    <property type="match status" value="1"/>
</dbReference>
<evidence type="ECO:0000313" key="3">
    <source>
        <dbReference type="EMBL" id="QFC18483.1"/>
    </source>
</evidence>
<dbReference type="EMBL" id="MK482101">
    <property type="protein sequence ID" value="QFC18483.1"/>
    <property type="molecule type" value="Genomic_DNA"/>
</dbReference>
<accession>A0A5P4S9M9</accession>
<gene>
    <name evidence="3" type="primary">GT2</name>
</gene>
<dbReference type="PANTHER" id="PTHR12526">
    <property type="entry name" value="GLYCOSYLTRANSFERASE"/>
    <property type="match status" value="1"/>
</dbReference>
<dbReference type="InterPro" id="IPR001296">
    <property type="entry name" value="Glyco_trans_1"/>
</dbReference>
<dbReference type="Pfam" id="PF13439">
    <property type="entry name" value="Glyco_transf_4"/>
    <property type="match status" value="1"/>
</dbReference>
<dbReference type="RefSeq" id="WP_025630486.1">
    <property type="nucleotide sequence ID" value="NZ_JAMPYJ010000043.1"/>
</dbReference>
<dbReference type="AlphaFoldDB" id="A0A5P4S9M9"/>
<dbReference type="GO" id="GO:0016757">
    <property type="term" value="F:glycosyltransferase activity"/>
    <property type="evidence" value="ECO:0007669"/>
    <property type="project" value="UniProtKB-ARBA"/>
</dbReference>
<protein>
    <submittedName>
        <fullName evidence="3">Glycosyltransferase</fullName>
    </submittedName>
</protein>
<proteinExistence type="predicted"/>
<dbReference type="SUPFAM" id="SSF53756">
    <property type="entry name" value="UDP-Glycosyltransferase/glycogen phosphorylase"/>
    <property type="match status" value="1"/>
</dbReference>
<sequence length="362" mass="41275">MKLAMLNDWLQGGGAERSMVYIANEISKRTNEEIDIYCLEGGNSFELNDLVKHKPIRRSFSSKYHKLYALLFDALFLRKKIRENNIETMLSFQFRSNLVNVISRLFGAKHRVIISERVYANHFYKDVWYSSVAFFMIRFFYNKADLVTCNAEDIKQGLIEIGVKKPIIVITNGYPKENIIDKAINHSVLMEDNFLPNKISLLSIGRLSEQKGHRYLLEALSMIENVDDYRLTIIGEGPLKSELEKLIDDYSLKSVVKIIPFTSNPYCYFHKANFLVFPSLYEGYPNVICESLILGCPVLAFDFKSGSRELVSKENGKLVALKDVVGLADSISKFDYKGYNVNSEGINSVEALASQYQSVIGL</sequence>
<dbReference type="PANTHER" id="PTHR12526:SF630">
    <property type="entry name" value="GLYCOSYLTRANSFERASE"/>
    <property type="match status" value="1"/>
</dbReference>
<evidence type="ECO:0000259" key="1">
    <source>
        <dbReference type="Pfam" id="PF00534"/>
    </source>
</evidence>
<feature type="domain" description="Glycosyl transferase family 1" evidence="1">
    <location>
        <begin position="197"/>
        <end position="334"/>
    </location>
</feature>
<evidence type="ECO:0000259" key="2">
    <source>
        <dbReference type="Pfam" id="PF13439"/>
    </source>
</evidence>
<dbReference type="Pfam" id="PF00534">
    <property type="entry name" value="Glycos_transf_1"/>
    <property type="match status" value="1"/>
</dbReference>
<feature type="domain" description="Glycosyltransferase subfamily 4-like N-terminal" evidence="2">
    <location>
        <begin position="13"/>
        <end position="174"/>
    </location>
</feature>
<keyword evidence="3" id="KW-0808">Transferase</keyword>
<name>A0A5P4S9M9_VIBPH</name>
<reference evidence="3" key="1">
    <citation type="journal article" date="2019" name="Int. J. Food Microbiol.">
        <title>Developing a novel molecular serotyping system based on capsular polysaccharide synthesis gene clusters of Vibrio parahaemolyticus.</title>
        <authorList>
            <person name="Pang Y."/>
            <person name="Guo X."/>
            <person name="Tian X."/>
            <person name="Liu F."/>
            <person name="Wang L."/>
            <person name="Wu J."/>
            <person name="Zhang S."/>
            <person name="Li S."/>
            <person name="Liu B."/>
        </authorList>
    </citation>
    <scope>NUCLEOTIDE SEQUENCE</scope>
    <source>
        <strain evidence="3">G2888</strain>
    </source>
</reference>
<dbReference type="Gene3D" id="3.40.50.2000">
    <property type="entry name" value="Glycogen Phosphorylase B"/>
    <property type="match status" value="2"/>
</dbReference>
<organism evidence="3">
    <name type="scientific">Vibrio parahaemolyticus</name>
    <dbReference type="NCBI Taxonomy" id="670"/>
    <lineage>
        <taxon>Bacteria</taxon>
        <taxon>Pseudomonadati</taxon>
        <taxon>Pseudomonadota</taxon>
        <taxon>Gammaproteobacteria</taxon>
        <taxon>Vibrionales</taxon>
        <taxon>Vibrionaceae</taxon>
        <taxon>Vibrio</taxon>
    </lineage>
</organism>
<dbReference type="InterPro" id="IPR028098">
    <property type="entry name" value="Glyco_trans_4-like_N"/>
</dbReference>